<dbReference type="RefSeq" id="WP_092560642.1">
    <property type="nucleotide sequence ID" value="NZ_FOYZ01000007.1"/>
</dbReference>
<feature type="domain" description="Stress-response A/B barrel" evidence="1">
    <location>
        <begin position="2"/>
        <end position="99"/>
    </location>
</feature>
<dbReference type="Proteomes" id="UP000199659">
    <property type="component" value="Unassembled WGS sequence"/>
</dbReference>
<accession>A0A1I6JZH5</accession>
<gene>
    <name evidence="2" type="ORF">SAMN05661086_02113</name>
</gene>
<reference evidence="2 3" key="1">
    <citation type="submission" date="2016-10" db="EMBL/GenBank/DDBJ databases">
        <authorList>
            <person name="de Groot N.N."/>
        </authorList>
    </citation>
    <scope>NUCLEOTIDE SEQUENCE [LARGE SCALE GENOMIC DNA]</scope>
    <source>
        <strain evidence="2 3">743A</strain>
    </source>
</reference>
<dbReference type="OrthoDB" id="9808130at2"/>
<evidence type="ECO:0000313" key="2">
    <source>
        <dbReference type="EMBL" id="SFR84278.1"/>
    </source>
</evidence>
<dbReference type="PANTHER" id="PTHR37832">
    <property type="entry name" value="BLL2683 PROTEIN"/>
    <property type="match status" value="1"/>
</dbReference>
<dbReference type="Gene3D" id="3.30.70.100">
    <property type="match status" value="1"/>
</dbReference>
<dbReference type="Pfam" id="PF07876">
    <property type="entry name" value="Dabb"/>
    <property type="match status" value="1"/>
</dbReference>
<sequence length="103" mass="11678">MVRHVVLFEFMKESEGKSAIENAVKAKDKLLALKDKIDCLKRMEVGINDGEADATNYTLCLVCDFETIDDLQVYQNHPEHLEVAAFIAKVKLSRACVDYEVNE</sequence>
<evidence type="ECO:0000259" key="1">
    <source>
        <dbReference type="PROSITE" id="PS51502"/>
    </source>
</evidence>
<dbReference type="InterPro" id="IPR011008">
    <property type="entry name" value="Dimeric_a/b-barrel"/>
</dbReference>
<dbReference type="SUPFAM" id="SSF54909">
    <property type="entry name" value="Dimeric alpha+beta barrel"/>
    <property type="match status" value="1"/>
</dbReference>
<dbReference type="InterPro" id="IPR013097">
    <property type="entry name" value="Dabb"/>
</dbReference>
<proteinExistence type="predicted"/>
<dbReference type="PROSITE" id="PS51502">
    <property type="entry name" value="S_R_A_B_BARREL"/>
    <property type="match status" value="1"/>
</dbReference>
<evidence type="ECO:0000313" key="3">
    <source>
        <dbReference type="Proteomes" id="UP000199659"/>
    </source>
</evidence>
<dbReference type="PANTHER" id="PTHR37832:SF1">
    <property type="entry name" value="STRESS-RESPONSE A_B BARREL DOMAIN-CONTAINING PROTEIN"/>
    <property type="match status" value="1"/>
</dbReference>
<protein>
    <submittedName>
        <fullName evidence="2">Stress responsive A/B Barrel Domain</fullName>
    </submittedName>
</protein>
<dbReference type="EMBL" id="FOYZ01000007">
    <property type="protein sequence ID" value="SFR84278.1"/>
    <property type="molecule type" value="Genomic_DNA"/>
</dbReference>
<organism evidence="2 3">
    <name type="scientific">Anaeromicropila populeti</name>
    <dbReference type="NCBI Taxonomy" id="37658"/>
    <lineage>
        <taxon>Bacteria</taxon>
        <taxon>Bacillati</taxon>
        <taxon>Bacillota</taxon>
        <taxon>Clostridia</taxon>
        <taxon>Lachnospirales</taxon>
        <taxon>Lachnospiraceae</taxon>
        <taxon>Anaeromicropila</taxon>
    </lineage>
</organism>
<dbReference type="STRING" id="37658.SAMN05661086_02113"/>
<dbReference type="AlphaFoldDB" id="A0A1I6JZH5"/>
<dbReference type="SMART" id="SM00886">
    <property type="entry name" value="Dabb"/>
    <property type="match status" value="1"/>
</dbReference>
<keyword evidence="3" id="KW-1185">Reference proteome</keyword>
<name>A0A1I6JZH5_9FIRM</name>